<reference evidence="1 2" key="1">
    <citation type="submission" date="2016-10" db="EMBL/GenBank/DDBJ databases">
        <authorList>
            <person name="de Groot N.N."/>
        </authorList>
    </citation>
    <scope>NUCLEOTIDE SEQUENCE [LARGE SCALE GENOMIC DNA]</scope>
    <source>
        <strain evidence="1 2">LMG 2247</strain>
    </source>
</reference>
<sequence length="105" mass="11816">MTLDLDQIERINTAGDRYGHITPGVVVELIAEVRRLRAELNSFVTACGEMNQEVCELREDAERYRWAISLEDNVEQLYAAVVSCGPDMPGSINIEIDAHRAKEPK</sequence>
<evidence type="ECO:0000313" key="1">
    <source>
        <dbReference type="EMBL" id="SDH10253.1"/>
    </source>
</evidence>
<dbReference type="RefSeq" id="WP_090685759.1">
    <property type="nucleotide sequence ID" value="NZ_FNCJ01000007.1"/>
</dbReference>
<gene>
    <name evidence="1" type="ORF">SAMN05216466_107105</name>
</gene>
<dbReference type="OrthoDB" id="9157679at2"/>
<protein>
    <submittedName>
        <fullName evidence="1">Uncharacterized protein</fullName>
    </submittedName>
</protein>
<accession>A0A1G7ZNG7</accession>
<dbReference type="Proteomes" id="UP000199706">
    <property type="component" value="Unassembled WGS sequence"/>
</dbReference>
<proteinExistence type="predicted"/>
<organism evidence="1 2">
    <name type="scientific">Paraburkholderia phenazinium</name>
    <dbReference type="NCBI Taxonomy" id="60549"/>
    <lineage>
        <taxon>Bacteria</taxon>
        <taxon>Pseudomonadati</taxon>
        <taxon>Pseudomonadota</taxon>
        <taxon>Betaproteobacteria</taxon>
        <taxon>Burkholderiales</taxon>
        <taxon>Burkholderiaceae</taxon>
        <taxon>Paraburkholderia</taxon>
    </lineage>
</organism>
<evidence type="ECO:0000313" key="2">
    <source>
        <dbReference type="Proteomes" id="UP000199706"/>
    </source>
</evidence>
<name>A0A1G7ZNG7_9BURK</name>
<dbReference type="EMBL" id="FNCJ01000007">
    <property type="protein sequence ID" value="SDH10253.1"/>
    <property type="molecule type" value="Genomic_DNA"/>
</dbReference>
<dbReference type="AlphaFoldDB" id="A0A1G7ZNG7"/>